<dbReference type="Proteomes" id="UP000034156">
    <property type="component" value="Chromosome"/>
</dbReference>
<dbReference type="PATRIC" id="fig|44574.3.peg.2504"/>
<keyword evidence="3" id="KW-1185">Reference proteome</keyword>
<name>A0A0F7KH11_9PROT</name>
<evidence type="ECO:0000313" key="3">
    <source>
        <dbReference type="Proteomes" id="UP000034156"/>
    </source>
</evidence>
<proteinExistence type="predicted"/>
<reference evidence="2 3" key="2">
    <citation type="journal article" date="2016" name="Genome Announc.">
        <title>Genome Sequence of Nitrosomonas communis Strain Nm2, a Mesophilic Ammonia-Oxidizing Bacterium Isolated from Mediterranean Soil.</title>
        <authorList>
            <person name="Kozlowski J.A."/>
            <person name="Kits K.D."/>
            <person name="Stein L.Y."/>
        </authorList>
    </citation>
    <scope>NUCLEOTIDE SEQUENCE [LARGE SCALE GENOMIC DNA]</scope>
    <source>
        <strain evidence="2 3">Nm2</strain>
    </source>
</reference>
<accession>A0A0F7KH11</accession>
<evidence type="ECO:0000256" key="1">
    <source>
        <dbReference type="SAM" id="MobiDB-lite"/>
    </source>
</evidence>
<dbReference type="EMBL" id="CP011451">
    <property type="protein sequence ID" value="AKH38114.1"/>
    <property type="molecule type" value="Genomic_DNA"/>
</dbReference>
<sequence>MLVKEVANYELSKIKKVMQWGVSASWPGPRQFSGLGGGQTGPSGAHSGPLRGGHMRVVIPCAPGAPGGAIAWNSSRLSRTRVHLALIFTNHTISHIANDHPEEYLR</sequence>
<evidence type="ECO:0000313" key="2">
    <source>
        <dbReference type="EMBL" id="AKH38114.1"/>
    </source>
</evidence>
<reference evidence="3" key="1">
    <citation type="submission" date="2015-05" db="EMBL/GenBank/DDBJ databases">
        <title>Draft genome of Nitrosomonas communis strain Nm2.</title>
        <authorList>
            <person name="Kozlowski J.A."/>
            <person name="Kits K.D."/>
            <person name="Stein L.Y."/>
        </authorList>
    </citation>
    <scope>NUCLEOTIDE SEQUENCE [LARGE SCALE GENOMIC DNA]</scope>
    <source>
        <strain evidence="3">Nm2</strain>
    </source>
</reference>
<gene>
    <name evidence="2" type="ORF">AAW31_10285</name>
</gene>
<dbReference type="AlphaFoldDB" id="A0A0F7KH11"/>
<feature type="region of interest" description="Disordered" evidence="1">
    <location>
        <begin position="31"/>
        <end position="50"/>
    </location>
</feature>
<protein>
    <submittedName>
        <fullName evidence="2">Uncharacterized protein</fullName>
    </submittedName>
</protein>
<dbReference type="KEGG" id="nco:AAW31_10285"/>
<organism evidence="2 3">
    <name type="scientific">Nitrosomonas communis</name>
    <dbReference type="NCBI Taxonomy" id="44574"/>
    <lineage>
        <taxon>Bacteria</taxon>
        <taxon>Pseudomonadati</taxon>
        <taxon>Pseudomonadota</taxon>
        <taxon>Betaproteobacteria</taxon>
        <taxon>Nitrosomonadales</taxon>
        <taxon>Nitrosomonadaceae</taxon>
        <taxon>Nitrosomonas</taxon>
    </lineage>
</organism>